<evidence type="ECO:0000313" key="2">
    <source>
        <dbReference type="EMBL" id="SMQ60418.1"/>
    </source>
</evidence>
<dbReference type="PROSITE" id="PS51184">
    <property type="entry name" value="JMJC"/>
    <property type="match status" value="1"/>
</dbReference>
<gene>
    <name evidence="2" type="ORF">SAMN06297468_0418</name>
</gene>
<evidence type="ECO:0000313" key="3">
    <source>
        <dbReference type="Proteomes" id="UP000194420"/>
    </source>
</evidence>
<dbReference type="OrthoDB" id="3776825at2"/>
<dbReference type="InterPro" id="IPR003347">
    <property type="entry name" value="JmjC_dom"/>
</dbReference>
<dbReference type="SMART" id="SM00558">
    <property type="entry name" value="JmjC"/>
    <property type="match status" value="1"/>
</dbReference>
<feature type="domain" description="JmjC" evidence="1">
    <location>
        <begin position="97"/>
        <end position="252"/>
    </location>
</feature>
<dbReference type="Gene3D" id="2.60.120.650">
    <property type="entry name" value="Cupin"/>
    <property type="match status" value="1"/>
</dbReference>
<protein>
    <recommendedName>
        <fullName evidence="1">JmjC domain-containing protein</fullName>
    </recommendedName>
</protein>
<proteinExistence type="predicted"/>
<dbReference type="PANTHER" id="PTHR12461">
    <property type="entry name" value="HYPOXIA-INDUCIBLE FACTOR 1 ALPHA INHIBITOR-RELATED"/>
    <property type="match status" value="1"/>
</dbReference>
<dbReference type="Proteomes" id="UP000194420">
    <property type="component" value="Unassembled WGS sequence"/>
</dbReference>
<evidence type="ECO:0000259" key="1">
    <source>
        <dbReference type="PROSITE" id="PS51184"/>
    </source>
</evidence>
<dbReference type="EMBL" id="FXWG01000001">
    <property type="protein sequence ID" value="SMQ60418.1"/>
    <property type="molecule type" value="Genomic_DNA"/>
</dbReference>
<dbReference type="RefSeq" id="WP_086436365.1">
    <property type="nucleotide sequence ID" value="NZ_FXWG01000001.1"/>
</dbReference>
<keyword evidence="3" id="KW-1185">Reference proteome</keyword>
<organism evidence="2 3">
    <name type="scientific">Altererythrobacter xiamenensis</name>
    <dbReference type="NCBI Taxonomy" id="1316679"/>
    <lineage>
        <taxon>Bacteria</taxon>
        <taxon>Pseudomonadati</taxon>
        <taxon>Pseudomonadota</taxon>
        <taxon>Alphaproteobacteria</taxon>
        <taxon>Sphingomonadales</taxon>
        <taxon>Erythrobacteraceae</taxon>
        <taxon>Altererythrobacter</taxon>
    </lineage>
</organism>
<dbReference type="AlphaFoldDB" id="A0A1Y6ECW3"/>
<accession>A0A1Y6ECW3</accession>
<reference evidence="3" key="1">
    <citation type="submission" date="2017-04" db="EMBL/GenBank/DDBJ databases">
        <authorList>
            <person name="Varghese N."/>
            <person name="Submissions S."/>
        </authorList>
    </citation>
    <scope>NUCLEOTIDE SEQUENCE [LARGE SCALE GENOMIC DNA]</scope>
</reference>
<sequence length="290" mass="31587">MNAPFRIEATTFDAAARDVFAANYPETPHILSHRLAGNQLLDLGALAALAERLPESSIEYNRGDLPIGVDGKPGATGLSIGDTIRKIAEANSWAVIKNIEQDDLYNALLVSLLEEIRPQIEAQTGTMLTPQGFIFISSPNAVTPYHFDPEHNILLQVKGSKTMTQFPAGDSRFAPDTVHESYHAGGARELTWSDDLATGGTDFTIAQGGAVYVPVMAPHYVRNGPVSSISLSITWRSEWSYAEADARGFNRLLRKAGFSPAPPRRWPASNLAKAYTYRALRKLGIAGQQH</sequence>
<dbReference type="SUPFAM" id="SSF51197">
    <property type="entry name" value="Clavaminate synthase-like"/>
    <property type="match status" value="1"/>
</dbReference>
<dbReference type="PANTHER" id="PTHR12461:SF105">
    <property type="entry name" value="HYPOXIA-INDUCIBLE FACTOR 1-ALPHA INHIBITOR"/>
    <property type="match status" value="1"/>
</dbReference>
<name>A0A1Y6ECW3_9SPHN</name>